<dbReference type="InParanoid" id="A0A6P8YF53"/>
<proteinExistence type="predicted"/>
<evidence type="ECO:0000313" key="1">
    <source>
        <dbReference type="Proteomes" id="UP000515158"/>
    </source>
</evidence>
<dbReference type="GeneID" id="117640267"/>
<evidence type="ECO:0000313" key="2">
    <source>
        <dbReference type="RefSeq" id="XP_034232517.1"/>
    </source>
</evidence>
<dbReference type="AlphaFoldDB" id="A0A6P8YF53"/>
<accession>A0A6P8YF53</accession>
<sequence>MVAVAVLLHAMHLLSLPEHLADLEGGATPRNVLLFRDAGLLILLVVLQWLVSLHLASRRRPLPGWLRSAYRALAVLRTPLLLPAVPASPNSTPPARLQPPDEESVGLSEVSDRLALLAVGATYLALVVASLP</sequence>
<reference evidence="2" key="1">
    <citation type="submission" date="2025-08" db="UniProtKB">
        <authorList>
            <consortium name="RefSeq"/>
        </authorList>
    </citation>
    <scope>IDENTIFICATION</scope>
    <source>
        <tissue evidence="2">Total insect</tissue>
    </source>
</reference>
<gene>
    <name evidence="2" type="primary">LOC117640267</name>
</gene>
<keyword evidence="1" id="KW-1185">Reference proteome</keyword>
<dbReference type="OrthoDB" id="10647594at2759"/>
<organism evidence="2">
    <name type="scientific">Thrips palmi</name>
    <name type="common">Melon thrips</name>
    <dbReference type="NCBI Taxonomy" id="161013"/>
    <lineage>
        <taxon>Eukaryota</taxon>
        <taxon>Metazoa</taxon>
        <taxon>Ecdysozoa</taxon>
        <taxon>Arthropoda</taxon>
        <taxon>Hexapoda</taxon>
        <taxon>Insecta</taxon>
        <taxon>Pterygota</taxon>
        <taxon>Neoptera</taxon>
        <taxon>Paraneoptera</taxon>
        <taxon>Thysanoptera</taxon>
        <taxon>Terebrantia</taxon>
        <taxon>Thripoidea</taxon>
        <taxon>Thripidae</taxon>
        <taxon>Thrips</taxon>
    </lineage>
</organism>
<dbReference type="KEGG" id="tpal:117640267"/>
<protein>
    <submittedName>
        <fullName evidence="2">Uncharacterized protein LOC117640267</fullName>
    </submittedName>
</protein>
<dbReference type="RefSeq" id="XP_034232517.1">
    <property type="nucleotide sequence ID" value="XM_034376626.1"/>
</dbReference>
<dbReference type="Proteomes" id="UP000515158">
    <property type="component" value="Unplaced"/>
</dbReference>
<name>A0A6P8YF53_THRPL</name>